<evidence type="ECO:0000256" key="1">
    <source>
        <dbReference type="SAM" id="MobiDB-lite"/>
    </source>
</evidence>
<accession>A0A6J4I208</accession>
<feature type="non-terminal residue" evidence="2">
    <location>
        <position position="47"/>
    </location>
</feature>
<feature type="region of interest" description="Disordered" evidence="1">
    <location>
        <begin position="1"/>
        <end position="47"/>
    </location>
</feature>
<name>A0A6J4I208_9PSEU</name>
<sequence length="47" mass="4989">ARRGAAHRVRRRPGHRHRGGALGRRAGRLGGRRGPGRPGGAGCLEEL</sequence>
<organism evidence="2">
    <name type="scientific">uncultured Actinomycetospora sp</name>
    <dbReference type="NCBI Taxonomy" id="1135996"/>
    <lineage>
        <taxon>Bacteria</taxon>
        <taxon>Bacillati</taxon>
        <taxon>Actinomycetota</taxon>
        <taxon>Actinomycetes</taxon>
        <taxon>Pseudonocardiales</taxon>
        <taxon>Pseudonocardiaceae</taxon>
        <taxon>Actinomycetospora</taxon>
        <taxon>environmental samples</taxon>
    </lineage>
</organism>
<dbReference type="AlphaFoldDB" id="A0A6J4I208"/>
<proteinExistence type="predicted"/>
<feature type="compositionally biased region" description="Gly residues" evidence="1">
    <location>
        <begin position="36"/>
        <end position="47"/>
    </location>
</feature>
<dbReference type="EMBL" id="CADCTH010000200">
    <property type="protein sequence ID" value="CAA9240238.1"/>
    <property type="molecule type" value="Genomic_DNA"/>
</dbReference>
<feature type="compositionally biased region" description="Basic residues" evidence="1">
    <location>
        <begin position="1"/>
        <end position="35"/>
    </location>
</feature>
<reference evidence="2" key="1">
    <citation type="submission" date="2020-02" db="EMBL/GenBank/DDBJ databases">
        <authorList>
            <person name="Meier V. D."/>
        </authorList>
    </citation>
    <scope>NUCLEOTIDE SEQUENCE</scope>
    <source>
        <strain evidence="2">AVDCRST_MAG54</strain>
    </source>
</reference>
<evidence type="ECO:0000313" key="2">
    <source>
        <dbReference type="EMBL" id="CAA9240238.1"/>
    </source>
</evidence>
<gene>
    <name evidence="2" type="ORF">AVDCRST_MAG54-1465</name>
</gene>
<feature type="non-terminal residue" evidence="2">
    <location>
        <position position="1"/>
    </location>
</feature>
<protein>
    <submittedName>
        <fullName evidence="2">Uncharacterized protein</fullName>
    </submittedName>
</protein>